<protein>
    <submittedName>
        <fullName evidence="1">Uncharacterized protein</fullName>
    </submittedName>
</protein>
<accession>K0T3Z5</accession>
<reference evidence="1 2" key="1">
    <citation type="journal article" date="2012" name="Genome Biol.">
        <title>Genome and low-iron response of an oceanic diatom adapted to chronic iron limitation.</title>
        <authorList>
            <person name="Lommer M."/>
            <person name="Specht M."/>
            <person name="Roy A.S."/>
            <person name="Kraemer L."/>
            <person name="Andreson R."/>
            <person name="Gutowska M.A."/>
            <person name="Wolf J."/>
            <person name="Bergner S.V."/>
            <person name="Schilhabel M.B."/>
            <person name="Klostermeier U.C."/>
            <person name="Beiko R.G."/>
            <person name="Rosenstiel P."/>
            <person name="Hippler M."/>
            <person name="Laroche J."/>
        </authorList>
    </citation>
    <scope>NUCLEOTIDE SEQUENCE [LARGE SCALE GENOMIC DNA]</scope>
    <source>
        <strain evidence="1 2">CCMP1005</strain>
    </source>
</reference>
<evidence type="ECO:0000313" key="2">
    <source>
        <dbReference type="Proteomes" id="UP000266841"/>
    </source>
</evidence>
<name>K0T3Z5_THAOC</name>
<sequence length="219" mass="24618">MFFSQLFDKGFHIGAELCPGLVANSMSNLKALTAKGVVNLMDGKLDKESVEQCGELAHNVPPRAFFVHGNLEAIEHLGGFDFVYCFDAVNSWETKLAMANAWNHPKSRRCMVVVSNSTEAEMEALGYKDIIFKEGVRVQFRTSGNESLVAHVYKRKSLRKCRHKYSFESPNAETCPMFAKAFELYRKGDEVARMTFTGYKKNTLLFDANLGSDPHSLMP</sequence>
<dbReference type="Proteomes" id="UP000266841">
    <property type="component" value="Unassembled WGS sequence"/>
</dbReference>
<gene>
    <name evidence="1" type="ORF">THAOC_04950</name>
</gene>
<dbReference type="AlphaFoldDB" id="K0T3Z5"/>
<keyword evidence="2" id="KW-1185">Reference proteome</keyword>
<evidence type="ECO:0000313" key="1">
    <source>
        <dbReference type="EMBL" id="EJK73423.1"/>
    </source>
</evidence>
<proteinExistence type="predicted"/>
<dbReference type="EMBL" id="AGNL01004504">
    <property type="protein sequence ID" value="EJK73423.1"/>
    <property type="molecule type" value="Genomic_DNA"/>
</dbReference>
<comment type="caution">
    <text evidence="1">The sequence shown here is derived from an EMBL/GenBank/DDBJ whole genome shotgun (WGS) entry which is preliminary data.</text>
</comment>
<organism evidence="1 2">
    <name type="scientific">Thalassiosira oceanica</name>
    <name type="common">Marine diatom</name>
    <dbReference type="NCBI Taxonomy" id="159749"/>
    <lineage>
        <taxon>Eukaryota</taxon>
        <taxon>Sar</taxon>
        <taxon>Stramenopiles</taxon>
        <taxon>Ochrophyta</taxon>
        <taxon>Bacillariophyta</taxon>
        <taxon>Coscinodiscophyceae</taxon>
        <taxon>Thalassiosirophycidae</taxon>
        <taxon>Thalassiosirales</taxon>
        <taxon>Thalassiosiraceae</taxon>
        <taxon>Thalassiosira</taxon>
    </lineage>
</organism>